<organism evidence="1 2">
    <name type="scientific">Saprospira grandis (strain Lewin)</name>
    <dbReference type="NCBI Taxonomy" id="984262"/>
    <lineage>
        <taxon>Bacteria</taxon>
        <taxon>Pseudomonadati</taxon>
        <taxon>Bacteroidota</taxon>
        <taxon>Saprospiria</taxon>
        <taxon>Saprospirales</taxon>
        <taxon>Saprospiraceae</taxon>
        <taxon>Saprospira</taxon>
    </lineage>
</organism>
<evidence type="ECO:0000313" key="2">
    <source>
        <dbReference type="Proteomes" id="UP000007519"/>
    </source>
</evidence>
<evidence type="ECO:0000313" key="1">
    <source>
        <dbReference type="EMBL" id="AFC25445.1"/>
    </source>
</evidence>
<name>H6L9G9_SAPGL</name>
<gene>
    <name evidence="1" type="ordered locus">SGRA_2717</name>
</gene>
<proteinExistence type="predicted"/>
<accession>H6L9G9</accession>
<dbReference type="KEGG" id="sgn:SGRA_2717"/>
<dbReference type="AlphaFoldDB" id="H6L9G9"/>
<dbReference type="EMBL" id="CP002831">
    <property type="protein sequence ID" value="AFC25445.1"/>
    <property type="molecule type" value="Genomic_DNA"/>
</dbReference>
<reference evidence="1 2" key="1">
    <citation type="journal article" date="2012" name="Stand. Genomic Sci.">
        <title>Complete genome sequencing and analysis of Saprospira grandis str. Lewin, a predatory marine bacterium.</title>
        <authorList>
            <person name="Saw J.H."/>
            <person name="Yuryev A."/>
            <person name="Kanbe M."/>
            <person name="Hou S."/>
            <person name="Young A.G."/>
            <person name="Aizawa S."/>
            <person name="Alam M."/>
        </authorList>
    </citation>
    <scope>NUCLEOTIDE SEQUENCE [LARGE SCALE GENOMIC DNA]</scope>
    <source>
        <strain evidence="1 2">Lewin</strain>
    </source>
</reference>
<dbReference type="Proteomes" id="UP000007519">
    <property type="component" value="Chromosome"/>
</dbReference>
<dbReference type="HOGENOM" id="CLU_3332868_0_0_10"/>
<sequence length="38" mass="4230">MFFGTPFLGAIKWAFGAFSGQYFFWRGQAAEPPQAEGL</sequence>
<keyword evidence="2" id="KW-1185">Reference proteome</keyword>
<protein>
    <submittedName>
        <fullName evidence="1">Uncharacterized protein</fullName>
    </submittedName>
</protein>